<evidence type="ECO:0000313" key="1">
    <source>
        <dbReference type="EnsemblMetazoa" id="AATE019333-PA.1"/>
    </source>
</evidence>
<proteinExistence type="predicted"/>
<dbReference type="VEuPathDB" id="VectorBase:AATE019333"/>
<dbReference type="EnsemblMetazoa" id="AATE019333-RA">
    <property type="protein sequence ID" value="AATE019333-PA.1"/>
    <property type="gene ID" value="AATE019333"/>
</dbReference>
<name>A0A182JJP5_ANOAO</name>
<accession>A0A182JJP5</accession>
<dbReference type="STRING" id="41427.A0A182JJP5"/>
<sequence length="393" mass="42695">MASVCFACANDLTPGTDASRHADRTSPIALSHRPSSYADTLRRTHAPEHVVITGTNAASPNLLATQERSPQRFWLHIMGLANTVTIEQVTASVSRRLLTEDVLAFSLLGRGVDPSSRRSLSFKVRIPESCREKALRSDSWPVDVRVREFTVAPRPESRIRAPAPRASPFRASTASLTLTVDRHSETSHNHTLPHSGSFSPASHNSSSDLLSLQSFADAFSAWCVASGLVLCVAKCCVISFGRSRDKLLHSYCLSGLPLPRVTVVKDLGVWLDDRLSLGTHLDSVAEVTFVLDASSVKVSCTGFPPPNVTTSVLAHCSTILGTSTALNESAVALAVMELLGHLILMSWDFTSGLVLSAIRLAFATSFTSFFTVLFSYTGDSLENRSFFFNVHWF</sequence>
<organism evidence="1">
    <name type="scientific">Anopheles atroparvus</name>
    <name type="common">European mosquito</name>
    <dbReference type="NCBI Taxonomy" id="41427"/>
    <lineage>
        <taxon>Eukaryota</taxon>
        <taxon>Metazoa</taxon>
        <taxon>Ecdysozoa</taxon>
        <taxon>Arthropoda</taxon>
        <taxon>Hexapoda</taxon>
        <taxon>Insecta</taxon>
        <taxon>Pterygota</taxon>
        <taxon>Neoptera</taxon>
        <taxon>Endopterygota</taxon>
        <taxon>Diptera</taxon>
        <taxon>Nematocera</taxon>
        <taxon>Culicoidea</taxon>
        <taxon>Culicidae</taxon>
        <taxon>Anophelinae</taxon>
        <taxon>Anopheles</taxon>
    </lineage>
</organism>
<protein>
    <submittedName>
        <fullName evidence="1">Uncharacterized protein</fullName>
    </submittedName>
</protein>
<dbReference type="AlphaFoldDB" id="A0A182JJP5"/>
<reference evidence="1" key="1">
    <citation type="submission" date="2022-08" db="UniProtKB">
        <authorList>
            <consortium name="EnsemblMetazoa"/>
        </authorList>
    </citation>
    <scope>IDENTIFICATION</scope>
    <source>
        <strain evidence="1">EBRO</strain>
    </source>
</reference>